<dbReference type="EMBL" id="ML976659">
    <property type="protein sequence ID" value="KAF1979055.1"/>
    <property type="molecule type" value="Genomic_DNA"/>
</dbReference>
<evidence type="ECO:0000313" key="4">
    <source>
        <dbReference type="Proteomes" id="UP000800036"/>
    </source>
</evidence>
<dbReference type="PANTHER" id="PTHR24321">
    <property type="entry name" value="DEHYDROGENASES, SHORT CHAIN"/>
    <property type="match status" value="1"/>
</dbReference>
<sequence>MPLKNKAVVITSAASGMGLETARLFPAKGAKLSLADIQEKPLKDLEAELLQVNSDVMSQVVDVSNRKSVEDWGLMYCLHAQAPVMNEGGAIVNAASILGLIGAAKSMPYVASKHAVLGARNIRVNCFCPGPIDTPMFRKLEDLRGNKMDTEFLALKRKADQKEIPPLIEFLLSDSSSYITGVAMPVDGGWFC</sequence>
<protein>
    <submittedName>
        <fullName evidence="3">NAD(P)-binding protein</fullName>
    </submittedName>
</protein>
<gene>
    <name evidence="3" type="ORF">BU23DRAFT_586802</name>
</gene>
<dbReference type="AlphaFoldDB" id="A0A6A5VQ33"/>
<evidence type="ECO:0000313" key="3">
    <source>
        <dbReference type="EMBL" id="KAF1979055.1"/>
    </source>
</evidence>
<dbReference type="Proteomes" id="UP000800036">
    <property type="component" value="Unassembled WGS sequence"/>
</dbReference>
<dbReference type="PRINTS" id="PR00081">
    <property type="entry name" value="GDHRDH"/>
</dbReference>
<name>A0A6A5VQ33_9PLEO</name>
<evidence type="ECO:0000256" key="1">
    <source>
        <dbReference type="ARBA" id="ARBA00006484"/>
    </source>
</evidence>
<dbReference type="InterPro" id="IPR036291">
    <property type="entry name" value="NAD(P)-bd_dom_sf"/>
</dbReference>
<dbReference type="PANTHER" id="PTHR24321:SF8">
    <property type="entry name" value="ESTRADIOL 17-BETA-DEHYDROGENASE 8-RELATED"/>
    <property type="match status" value="1"/>
</dbReference>
<dbReference type="SUPFAM" id="SSF51735">
    <property type="entry name" value="NAD(P)-binding Rossmann-fold domains"/>
    <property type="match status" value="1"/>
</dbReference>
<dbReference type="Gene3D" id="3.40.50.720">
    <property type="entry name" value="NAD(P)-binding Rossmann-like Domain"/>
    <property type="match status" value="2"/>
</dbReference>
<evidence type="ECO:0000256" key="2">
    <source>
        <dbReference type="ARBA" id="ARBA00023002"/>
    </source>
</evidence>
<keyword evidence="2" id="KW-0560">Oxidoreductase</keyword>
<keyword evidence="4" id="KW-1185">Reference proteome</keyword>
<dbReference type="OrthoDB" id="1669814at2759"/>
<comment type="similarity">
    <text evidence="1">Belongs to the short-chain dehydrogenases/reductases (SDR) family.</text>
</comment>
<organism evidence="3 4">
    <name type="scientific">Bimuria novae-zelandiae CBS 107.79</name>
    <dbReference type="NCBI Taxonomy" id="1447943"/>
    <lineage>
        <taxon>Eukaryota</taxon>
        <taxon>Fungi</taxon>
        <taxon>Dikarya</taxon>
        <taxon>Ascomycota</taxon>
        <taxon>Pezizomycotina</taxon>
        <taxon>Dothideomycetes</taxon>
        <taxon>Pleosporomycetidae</taxon>
        <taxon>Pleosporales</taxon>
        <taxon>Massarineae</taxon>
        <taxon>Didymosphaeriaceae</taxon>
        <taxon>Bimuria</taxon>
    </lineage>
</organism>
<dbReference type="InterPro" id="IPR002347">
    <property type="entry name" value="SDR_fam"/>
</dbReference>
<reference evidence="3" key="1">
    <citation type="journal article" date="2020" name="Stud. Mycol.">
        <title>101 Dothideomycetes genomes: a test case for predicting lifestyles and emergence of pathogens.</title>
        <authorList>
            <person name="Haridas S."/>
            <person name="Albert R."/>
            <person name="Binder M."/>
            <person name="Bloem J."/>
            <person name="Labutti K."/>
            <person name="Salamov A."/>
            <person name="Andreopoulos B."/>
            <person name="Baker S."/>
            <person name="Barry K."/>
            <person name="Bills G."/>
            <person name="Bluhm B."/>
            <person name="Cannon C."/>
            <person name="Castanera R."/>
            <person name="Culley D."/>
            <person name="Daum C."/>
            <person name="Ezra D."/>
            <person name="Gonzalez J."/>
            <person name="Henrissat B."/>
            <person name="Kuo A."/>
            <person name="Liang C."/>
            <person name="Lipzen A."/>
            <person name="Lutzoni F."/>
            <person name="Magnuson J."/>
            <person name="Mondo S."/>
            <person name="Nolan M."/>
            <person name="Ohm R."/>
            <person name="Pangilinan J."/>
            <person name="Park H.-J."/>
            <person name="Ramirez L."/>
            <person name="Alfaro M."/>
            <person name="Sun H."/>
            <person name="Tritt A."/>
            <person name="Yoshinaga Y."/>
            <person name="Zwiers L.-H."/>
            <person name="Turgeon B."/>
            <person name="Goodwin S."/>
            <person name="Spatafora J."/>
            <person name="Crous P."/>
            <person name="Grigoriev I."/>
        </authorList>
    </citation>
    <scope>NUCLEOTIDE SEQUENCE</scope>
    <source>
        <strain evidence="3">CBS 107.79</strain>
    </source>
</reference>
<dbReference type="GO" id="GO:0016491">
    <property type="term" value="F:oxidoreductase activity"/>
    <property type="evidence" value="ECO:0007669"/>
    <property type="project" value="UniProtKB-KW"/>
</dbReference>
<accession>A0A6A5VQ33</accession>
<dbReference type="Pfam" id="PF00106">
    <property type="entry name" value="adh_short"/>
    <property type="match status" value="1"/>
</dbReference>
<dbReference type="CDD" id="cd05233">
    <property type="entry name" value="SDR_c"/>
    <property type="match status" value="1"/>
</dbReference>
<dbReference type="Pfam" id="PF13561">
    <property type="entry name" value="adh_short_C2"/>
    <property type="match status" value="1"/>
</dbReference>
<proteinExistence type="inferred from homology"/>